<reference evidence="2" key="1">
    <citation type="submission" date="2016-06" db="EMBL/GenBank/DDBJ databases">
        <authorList>
            <person name="Cuomo C."/>
            <person name="Litvintseva A."/>
            <person name="Heitman J."/>
            <person name="Chen Y."/>
            <person name="Sun S."/>
            <person name="Springer D."/>
            <person name="Dromer F."/>
            <person name="Young S."/>
            <person name="Zeng Q."/>
            <person name="Chapman S."/>
            <person name="Gujja S."/>
            <person name="Saif S."/>
            <person name="Birren B."/>
        </authorList>
    </citation>
    <scope>NUCLEOTIDE SEQUENCE</scope>
    <source>
        <strain evidence="2">CBS 7841</strain>
    </source>
</reference>
<reference evidence="2" key="3">
    <citation type="submission" date="2024-01" db="EMBL/GenBank/DDBJ databases">
        <authorList>
            <person name="Coelho M.A."/>
            <person name="David-Palma M."/>
            <person name="Shea T."/>
            <person name="Sun S."/>
            <person name="Cuomo C.A."/>
            <person name="Heitman J."/>
        </authorList>
    </citation>
    <scope>NUCLEOTIDE SEQUENCE</scope>
    <source>
        <strain evidence="2">CBS 7841</strain>
    </source>
</reference>
<accession>A0AAJ8JNS0</accession>
<dbReference type="EMBL" id="CP143784">
    <property type="protein sequence ID" value="WVN85668.1"/>
    <property type="molecule type" value="Genomic_DNA"/>
</dbReference>
<keyword evidence="3" id="KW-1185">Reference proteome</keyword>
<evidence type="ECO:0000313" key="2">
    <source>
        <dbReference type="EMBL" id="WVN85668.1"/>
    </source>
</evidence>
<dbReference type="AlphaFoldDB" id="A0AAJ8JNS0"/>
<name>A0AAJ8JNS0_9TREE</name>
<proteinExistence type="predicted"/>
<evidence type="ECO:0000256" key="1">
    <source>
        <dbReference type="SAM" id="MobiDB-lite"/>
    </source>
</evidence>
<dbReference type="Proteomes" id="UP000094043">
    <property type="component" value="Chromosome 1"/>
</dbReference>
<dbReference type="KEGG" id="cdep:91085031"/>
<sequence length="167" mass="18192">MESRDSVRSPPPPPTYPSDSNYDLEAAGGKVKEPAWRTLLNGLKVPLGSHNQSQSFYDGPSSNWGKDSWLGSATRSIAGLVRGDARKSALDEEAGSRPGSALLRIILHPLWPAFTLSTAFSYRSAVFPTTRPALSCRVFFASYTHRTVASLVSRRMVRTSIPIPPGF</sequence>
<evidence type="ECO:0000313" key="3">
    <source>
        <dbReference type="Proteomes" id="UP000094043"/>
    </source>
</evidence>
<dbReference type="RefSeq" id="XP_066066368.1">
    <property type="nucleotide sequence ID" value="XM_066210271.1"/>
</dbReference>
<gene>
    <name evidence="2" type="ORF">L203_100817</name>
</gene>
<feature type="region of interest" description="Disordered" evidence="1">
    <location>
        <begin position="1"/>
        <end position="24"/>
    </location>
</feature>
<organism evidence="2 3">
    <name type="scientific">Cryptococcus depauperatus CBS 7841</name>
    <dbReference type="NCBI Taxonomy" id="1295531"/>
    <lineage>
        <taxon>Eukaryota</taxon>
        <taxon>Fungi</taxon>
        <taxon>Dikarya</taxon>
        <taxon>Basidiomycota</taxon>
        <taxon>Agaricomycotina</taxon>
        <taxon>Tremellomycetes</taxon>
        <taxon>Tremellales</taxon>
        <taxon>Cryptococcaceae</taxon>
        <taxon>Cryptococcus</taxon>
    </lineage>
</organism>
<reference evidence="2" key="2">
    <citation type="journal article" date="2022" name="Elife">
        <title>Obligate sexual reproduction of a homothallic fungus closely related to the Cryptococcus pathogenic species complex.</title>
        <authorList>
            <person name="Passer A.R."/>
            <person name="Clancey S.A."/>
            <person name="Shea T."/>
            <person name="David-Palma M."/>
            <person name="Averette A.F."/>
            <person name="Boekhout T."/>
            <person name="Porcel B.M."/>
            <person name="Nowrousian M."/>
            <person name="Cuomo C.A."/>
            <person name="Sun S."/>
            <person name="Heitman J."/>
            <person name="Coelho M.A."/>
        </authorList>
    </citation>
    <scope>NUCLEOTIDE SEQUENCE</scope>
    <source>
        <strain evidence="2">CBS 7841</strain>
    </source>
</reference>
<dbReference type="GeneID" id="91085031"/>
<protein>
    <submittedName>
        <fullName evidence="2">Uncharacterized protein</fullName>
    </submittedName>
</protein>